<reference evidence="2 3" key="1">
    <citation type="journal article" date="2016" name="Mol. Biol. Evol.">
        <title>Comparative Genomics of Early-Diverging Mushroom-Forming Fungi Provides Insights into the Origins of Lignocellulose Decay Capabilities.</title>
        <authorList>
            <person name="Nagy L.G."/>
            <person name="Riley R."/>
            <person name="Tritt A."/>
            <person name="Adam C."/>
            <person name="Daum C."/>
            <person name="Floudas D."/>
            <person name="Sun H."/>
            <person name="Yadav J.S."/>
            <person name="Pangilinan J."/>
            <person name="Larsson K.H."/>
            <person name="Matsuura K."/>
            <person name="Barry K."/>
            <person name="Labutti K."/>
            <person name="Kuo R."/>
            <person name="Ohm R.A."/>
            <person name="Bhattacharya S.S."/>
            <person name="Shirouzu T."/>
            <person name="Yoshinaga Y."/>
            <person name="Martin F.M."/>
            <person name="Grigoriev I.V."/>
            <person name="Hibbett D.S."/>
        </authorList>
    </citation>
    <scope>NUCLEOTIDE SEQUENCE [LARGE SCALE GENOMIC DNA]</scope>
    <source>
        <strain evidence="2 3">L-15889</strain>
    </source>
</reference>
<dbReference type="AlphaFoldDB" id="A0A165MDD3"/>
<dbReference type="SMART" id="SM00450">
    <property type="entry name" value="RHOD"/>
    <property type="match status" value="1"/>
</dbReference>
<dbReference type="InterPro" id="IPR001763">
    <property type="entry name" value="Rhodanese-like_dom"/>
</dbReference>
<accession>A0A165MDD3</accession>
<evidence type="ECO:0000259" key="1">
    <source>
        <dbReference type="PROSITE" id="PS50206"/>
    </source>
</evidence>
<dbReference type="PROSITE" id="PS50206">
    <property type="entry name" value="RHODANESE_3"/>
    <property type="match status" value="1"/>
</dbReference>
<proteinExistence type="predicted"/>
<dbReference type="Pfam" id="PF00581">
    <property type="entry name" value="Rhodanese"/>
    <property type="match status" value="1"/>
</dbReference>
<feature type="domain" description="Rhodanese" evidence="1">
    <location>
        <begin position="241"/>
        <end position="335"/>
    </location>
</feature>
<sequence>MSSFQDDNISYASSSSYGEVIARDGIATPLRTSTPPRGRRSASSVASVPVVEPRLTLEDVRLRTADSIAIRAVRNAEKVDGTTVGVLFTLSHTADEPFLGKIAQSIRRSLLGKSFLFAVGRPSSSPEDRSPMFICGSTDELVQRAGLLISCKFLGRLMRGSSAGDGLWTGEARNLGASSYDEAALWDSVRKAARNPVDSFVPPPGSRSVEQLVSHARARLERLTPQQAFAELHDTSRPWPVILVDIRPENQRAHEGGIFGSYVVERGLLEWRFDPRSPQRAPIANRYDLRIIVVDQEGGSSSLAATSLHDLGMLHATDIIGGFAAWREAGLPMKVSPAPPLSESASVGPSEEY</sequence>
<dbReference type="Gene3D" id="3.40.250.10">
    <property type="entry name" value="Rhodanese-like domain"/>
    <property type="match status" value="1"/>
</dbReference>
<dbReference type="InterPro" id="IPR036873">
    <property type="entry name" value="Rhodanese-like_dom_sf"/>
</dbReference>
<evidence type="ECO:0000313" key="3">
    <source>
        <dbReference type="Proteomes" id="UP000076727"/>
    </source>
</evidence>
<protein>
    <recommendedName>
        <fullName evidence="1">Rhodanese domain-containing protein</fullName>
    </recommendedName>
</protein>
<organism evidence="2 3">
    <name type="scientific">Daedalea quercina L-15889</name>
    <dbReference type="NCBI Taxonomy" id="1314783"/>
    <lineage>
        <taxon>Eukaryota</taxon>
        <taxon>Fungi</taxon>
        <taxon>Dikarya</taxon>
        <taxon>Basidiomycota</taxon>
        <taxon>Agaricomycotina</taxon>
        <taxon>Agaricomycetes</taxon>
        <taxon>Polyporales</taxon>
        <taxon>Fomitopsis</taxon>
    </lineage>
</organism>
<keyword evidence="3" id="KW-1185">Reference proteome</keyword>
<dbReference type="Proteomes" id="UP000076727">
    <property type="component" value="Unassembled WGS sequence"/>
</dbReference>
<gene>
    <name evidence="2" type="ORF">DAEQUDRAFT_731361</name>
</gene>
<evidence type="ECO:0000313" key="2">
    <source>
        <dbReference type="EMBL" id="KZT65536.1"/>
    </source>
</evidence>
<name>A0A165MDD3_9APHY</name>
<dbReference type="OrthoDB" id="566238at2759"/>
<dbReference type="EMBL" id="KV429104">
    <property type="protein sequence ID" value="KZT65536.1"/>
    <property type="molecule type" value="Genomic_DNA"/>
</dbReference>
<dbReference type="SUPFAM" id="SSF52821">
    <property type="entry name" value="Rhodanese/Cell cycle control phosphatase"/>
    <property type="match status" value="1"/>
</dbReference>
<dbReference type="STRING" id="1314783.A0A165MDD3"/>